<gene>
    <name evidence="1" type="ORF">VF08_37315</name>
</gene>
<accession>A0A9Q6EGQ9</accession>
<evidence type="ECO:0000313" key="2">
    <source>
        <dbReference type="Proteomes" id="UP000222310"/>
    </source>
</evidence>
<proteinExistence type="predicted"/>
<dbReference type="Proteomes" id="UP000222310">
    <property type="component" value="Unassembled WGS sequence"/>
</dbReference>
<dbReference type="AlphaFoldDB" id="A0A9Q6EGQ9"/>
<comment type="caution">
    <text evidence="1">The sequence shown here is derived from an EMBL/GenBank/DDBJ whole genome shotgun (WGS) entry which is preliminary data.</text>
</comment>
<dbReference type="RefSeq" id="WP_099072772.1">
    <property type="nucleotide sequence ID" value="NZ_LAHD01000242.1"/>
</dbReference>
<evidence type="ECO:0000313" key="1">
    <source>
        <dbReference type="EMBL" id="PHJ90648.1"/>
    </source>
</evidence>
<sequence length="172" mass="19922">MSEGYDLDCRWCDSKNNSEEVEFRCDDWYCPSCGQWNRQPDEVDKKLCSLAENYVEYNYQVGSRSYAWEVEDDASSDDVSVVTSDLRPDDGEDYSWQEVKSCQILSSEINERDDNTGEYCVEVSVLIATASGRRDDEPYEDAYEHVTPDLHIIYVHFECDEEGDFCVVGFEE</sequence>
<dbReference type="EMBL" id="LAHD01000242">
    <property type="protein sequence ID" value="PHJ90648.1"/>
    <property type="molecule type" value="Genomic_DNA"/>
</dbReference>
<reference evidence="1 2" key="1">
    <citation type="submission" date="2015-02" db="EMBL/GenBank/DDBJ databases">
        <title>Nostoc linckia genome annotation.</title>
        <authorList>
            <person name="Zhou Z."/>
        </authorList>
    </citation>
    <scope>NUCLEOTIDE SEQUENCE [LARGE SCALE GENOMIC DNA]</scope>
    <source>
        <strain evidence="2">z8</strain>
    </source>
</reference>
<dbReference type="GeneID" id="57098749"/>
<organism evidence="1 2">
    <name type="scientific">Nostoc linckia z8</name>
    <dbReference type="NCBI Taxonomy" id="1628746"/>
    <lineage>
        <taxon>Bacteria</taxon>
        <taxon>Bacillati</taxon>
        <taxon>Cyanobacteriota</taxon>
        <taxon>Cyanophyceae</taxon>
        <taxon>Nostocales</taxon>
        <taxon>Nostocaceae</taxon>
        <taxon>Nostoc</taxon>
    </lineage>
</organism>
<name>A0A9Q6EGQ9_NOSLI</name>
<protein>
    <submittedName>
        <fullName evidence="1">Uncharacterized protein</fullName>
    </submittedName>
</protein>